<dbReference type="Proteomes" id="UP000243342">
    <property type="component" value="Unassembled WGS sequence"/>
</dbReference>
<dbReference type="STRING" id="1428644.BIV57_13135"/>
<sequence length="203" mass="22104">MAVNLGMAPTSRHLDFSCAVSGAFPGALVDGAAVAQRLALFPFGSPPFQRLVGDFRRRLVAEAAASDLPGLILTFVPAHDQPEDRAAMFAHAQPFRERGGRVLCLELPADQDERLHRNTCPSRLAAKPSKRDLQASRRRLVELDATHRLTSRPGELAPWAEHLHIDNTHQEAAHVATQTIAHFDLPAAHEPRTAAEATPPDTT</sequence>
<protein>
    <recommendedName>
        <fullName evidence="3">Shikimate kinase</fullName>
    </recommendedName>
</protein>
<comment type="caution">
    <text evidence="1">The sequence shown here is derived from an EMBL/GenBank/DDBJ whole genome shotgun (WGS) entry which is preliminary data.</text>
</comment>
<evidence type="ECO:0008006" key="3">
    <source>
        <dbReference type="Google" id="ProtNLM"/>
    </source>
</evidence>
<accession>A0A1J7BEH1</accession>
<organism evidence="1 2">
    <name type="scientific">Mangrovactinospora gilvigrisea</name>
    <dbReference type="NCBI Taxonomy" id="1428644"/>
    <lineage>
        <taxon>Bacteria</taxon>
        <taxon>Bacillati</taxon>
        <taxon>Actinomycetota</taxon>
        <taxon>Actinomycetes</taxon>
        <taxon>Kitasatosporales</taxon>
        <taxon>Streptomycetaceae</taxon>
        <taxon>Mangrovactinospora</taxon>
    </lineage>
</organism>
<evidence type="ECO:0000313" key="2">
    <source>
        <dbReference type="Proteomes" id="UP000243342"/>
    </source>
</evidence>
<evidence type="ECO:0000313" key="1">
    <source>
        <dbReference type="EMBL" id="OIV37030.1"/>
    </source>
</evidence>
<gene>
    <name evidence="1" type="ORF">BIV57_13135</name>
</gene>
<name>A0A1J7BEH1_9ACTN</name>
<dbReference type="AlphaFoldDB" id="A0A1J7BEH1"/>
<reference evidence="1 2" key="1">
    <citation type="submission" date="2016-10" db="EMBL/GenBank/DDBJ databases">
        <title>Genome sequence of Streptomyces gilvigriseus MUSC 26.</title>
        <authorList>
            <person name="Lee L.-H."/>
            <person name="Ser H.-L."/>
        </authorList>
    </citation>
    <scope>NUCLEOTIDE SEQUENCE [LARGE SCALE GENOMIC DNA]</scope>
    <source>
        <strain evidence="1 2">MUSC 26</strain>
    </source>
</reference>
<dbReference type="EMBL" id="MLCF01000066">
    <property type="protein sequence ID" value="OIV37030.1"/>
    <property type="molecule type" value="Genomic_DNA"/>
</dbReference>
<keyword evidence="2" id="KW-1185">Reference proteome</keyword>
<proteinExistence type="predicted"/>